<feature type="signal peptide" evidence="1">
    <location>
        <begin position="1"/>
        <end position="20"/>
    </location>
</feature>
<dbReference type="InterPro" id="IPR011250">
    <property type="entry name" value="OMP/PagP_B-barrel"/>
</dbReference>
<dbReference type="Pfam" id="PF13568">
    <property type="entry name" value="OMP_b-brl_2"/>
    <property type="match status" value="1"/>
</dbReference>
<proteinExistence type="predicted"/>
<keyword evidence="4" id="KW-1185">Reference proteome</keyword>
<evidence type="ECO:0000313" key="4">
    <source>
        <dbReference type="Proteomes" id="UP000248553"/>
    </source>
</evidence>
<name>A0A328B738_9BACT</name>
<comment type="caution">
    <text evidence="3">The sequence shown here is derived from an EMBL/GenBank/DDBJ whole genome shotgun (WGS) entry which is preliminary data.</text>
</comment>
<dbReference type="SUPFAM" id="SSF56925">
    <property type="entry name" value="OMPA-like"/>
    <property type="match status" value="1"/>
</dbReference>
<feature type="domain" description="Outer membrane protein beta-barrel" evidence="2">
    <location>
        <begin position="19"/>
        <end position="197"/>
    </location>
</feature>
<dbReference type="RefSeq" id="WP_111480486.1">
    <property type="nucleotide sequence ID" value="NZ_QHKM01000012.1"/>
</dbReference>
<feature type="chain" id="PRO_5016348523" description="Outer membrane protein beta-barrel domain-containing protein" evidence="1">
    <location>
        <begin position="21"/>
        <end position="239"/>
    </location>
</feature>
<protein>
    <recommendedName>
        <fullName evidence="2">Outer membrane protein beta-barrel domain-containing protein</fullName>
    </recommendedName>
</protein>
<evidence type="ECO:0000259" key="2">
    <source>
        <dbReference type="Pfam" id="PF13568"/>
    </source>
</evidence>
<evidence type="ECO:0000313" key="3">
    <source>
        <dbReference type="EMBL" id="RAK62689.1"/>
    </source>
</evidence>
<keyword evidence="1" id="KW-0732">Signal</keyword>
<gene>
    <name evidence="3" type="ORF">DLM85_22740</name>
</gene>
<dbReference type="OrthoDB" id="881547at2"/>
<accession>A0A328B738</accession>
<dbReference type="Proteomes" id="UP000248553">
    <property type="component" value="Unassembled WGS sequence"/>
</dbReference>
<organism evidence="3 4">
    <name type="scientific">Hymenobacter edaphi</name>
    <dbReference type="NCBI Taxonomy" id="2211146"/>
    <lineage>
        <taxon>Bacteria</taxon>
        <taxon>Pseudomonadati</taxon>
        <taxon>Bacteroidota</taxon>
        <taxon>Cytophagia</taxon>
        <taxon>Cytophagales</taxon>
        <taxon>Hymenobacteraceae</taxon>
        <taxon>Hymenobacter</taxon>
    </lineage>
</organism>
<sequence>MHTRSLVLPALLAAAAPLQAQTPEFGVKGGVLASAYHDAQLPANHRINGRPGPVAGAWLRQPLSPRVALQAELLYESRGARFQSEGVLGWEGSLGYYEHEEKSRLHYLTLPVLVRVRFGKVFAEAGPQLSYLTAGRNALQTRDYVRNSGAYEYLLHSASESTADFRRWEAGYAAGLGLALTPALSVGLRYAGALTSLYPAPVFGPARPIPRAYADHYNLTRARNAALQVQVSYRLRGGA</sequence>
<evidence type="ECO:0000256" key="1">
    <source>
        <dbReference type="SAM" id="SignalP"/>
    </source>
</evidence>
<reference evidence="4" key="1">
    <citation type="submission" date="2018-05" db="EMBL/GenBank/DDBJ databases">
        <authorList>
            <person name="Nie L."/>
        </authorList>
    </citation>
    <scope>NUCLEOTIDE SEQUENCE [LARGE SCALE GENOMIC DNA]</scope>
    <source>
        <strain evidence="4">NL</strain>
    </source>
</reference>
<dbReference type="EMBL" id="QHKM01000012">
    <property type="protein sequence ID" value="RAK62689.1"/>
    <property type="molecule type" value="Genomic_DNA"/>
</dbReference>
<dbReference type="InterPro" id="IPR025665">
    <property type="entry name" value="Beta-barrel_OMP_2"/>
</dbReference>
<dbReference type="AlphaFoldDB" id="A0A328B738"/>